<reference evidence="8" key="1">
    <citation type="journal article" date="2014" name="BMC Evol. Biol.">
        <title>Chloroplast phylogenomic analysis resolves deep-level relationships within the green algal class Trebouxiophyceae.</title>
        <authorList>
            <person name="Lemieux C."/>
            <person name="Otis C."/>
            <person name="Turmel M."/>
        </authorList>
    </citation>
    <scope>NUCLEOTIDE SEQUENCE</scope>
</reference>
<comment type="similarity">
    <text evidence="2">Belongs to the ParA family. MinD subfamily.</text>
</comment>
<dbReference type="InterPro" id="IPR050625">
    <property type="entry name" value="ParA/MinD_ATPase"/>
</dbReference>
<dbReference type="GO" id="GO:0051782">
    <property type="term" value="P:negative regulation of cell division"/>
    <property type="evidence" value="ECO:0007669"/>
    <property type="project" value="TreeGrafter"/>
</dbReference>
<gene>
    <name evidence="8" type="primary">minD</name>
</gene>
<evidence type="ECO:0000256" key="6">
    <source>
        <dbReference type="ARBA" id="ARBA00023210"/>
    </source>
</evidence>
<sequence length="310" mass="34083">MNSDVKKKNRIIVITSGKGGVGKTTTTANIGTSLARFGYKVALLDSDIGLRNLDLLLGLENRILYTAMDVINGECRLDQALVRDKRYKNLAFMAISKTGLKYNVTRNNMQNLVESLDALGFEFILIDCPAGIDVGFINAISTASEAILVTTPDITAIRDADRVTAILEANGIYDIKLLVNRVRNEMVKKGEMMSVIDIQEMLGLPLLGVIPEDKRVIISTNKGEPVVMGNDLPLSPEKVGVILAGRGFEFATQRLVNNDNLSNSKLSEQEVGEVDKHSLLLGSRVLKKFTQLWDSNSDESNVYTNETDKF</sequence>
<evidence type="ECO:0000256" key="2">
    <source>
        <dbReference type="ARBA" id="ARBA00010257"/>
    </source>
</evidence>
<dbReference type="FunFam" id="3.40.50.300:FF:000068">
    <property type="entry name" value="Site-determining protein"/>
    <property type="match status" value="1"/>
</dbReference>
<evidence type="ECO:0000313" key="8">
    <source>
        <dbReference type="EMBL" id="AIT95490.1"/>
    </source>
</evidence>
<dbReference type="NCBIfam" id="TIGR01968">
    <property type="entry name" value="minD_bact"/>
    <property type="match status" value="1"/>
</dbReference>
<feature type="domain" description="CobQ/CobB/MinD/ParA nucleotide binding" evidence="7">
    <location>
        <begin position="12"/>
        <end position="226"/>
    </location>
</feature>
<dbReference type="GeneID" id="22161093"/>
<evidence type="ECO:0000256" key="3">
    <source>
        <dbReference type="ARBA" id="ARBA00015415"/>
    </source>
</evidence>
<dbReference type="InterPro" id="IPR002586">
    <property type="entry name" value="CobQ/CobB/MinD/ParA_Nub-bd_dom"/>
</dbReference>
<dbReference type="PANTHER" id="PTHR43384">
    <property type="entry name" value="SEPTUM SITE-DETERMINING PROTEIN MIND HOMOLOG, CHLOROPLASTIC-RELATED"/>
    <property type="match status" value="1"/>
</dbReference>
<dbReference type="Pfam" id="PF01656">
    <property type="entry name" value="CbiA"/>
    <property type="match status" value="1"/>
</dbReference>
<dbReference type="RefSeq" id="YP_009106732.1">
    <property type="nucleotide sequence ID" value="NC_025547.1"/>
</dbReference>
<accession>A0A097KQP5</accession>
<dbReference type="Gene3D" id="3.40.50.300">
    <property type="entry name" value="P-loop containing nucleotide triphosphate hydrolases"/>
    <property type="match status" value="1"/>
</dbReference>
<dbReference type="GO" id="GO:0005829">
    <property type="term" value="C:cytosol"/>
    <property type="evidence" value="ECO:0007669"/>
    <property type="project" value="TreeGrafter"/>
</dbReference>
<dbReference type="GO" id="GO:0005524">
    <property type="term" value="F:ATP binding"/>
    <property type="evidence" value="ECO:0007669"/>
    <property type="project" value="UniProtKB-KW"/>
</dbReference>
<keyword evidence="8" id="KW-0934">Plastid</keyword>
<keyword evidence="5" id="KW-0067">ATP-binding</keyword>
<dbReference type="CDD" id="cd02036">
    <property type="entry name" value="MinD"/>
    <property type="match status" value="1"/>
</dbReference>
<evidence type="ECO:0000259" key="7">
    <source>
        <dbReference type="Pfam" id="PF01656"/>
    </source>
</evidence>
<name>A0A097KQP5_9CHLO</name>
<keyword evidence="6" id="KW-0132">Cell division</keyword>
<dbReference type="InterPro" id="IPR010223">
    <property type="entry name" value="MinD"/>
</dbReference>
<dbReference type="PANTHER" id="PTHR43384:SF6">
    <property type="entry name" value="SEPTUM SITE-DETERMINING PROTEIN MIND HOMOLOG, CHLOROPLASTIC"/>
    <property type="match status" value="1"/>
</dbReference>
<evidence type="ECO:0000256" key="4">
    <source>
        <dbReference type="ARBA" id="ARBA00022741"/>
    </source>
</evidence>
<keyword evidence="8" id="KW-0150">Chloroplast</keyword>
<organism evidence="8">
    <name type="scientific">Pseudochloris wilhelmii</name>
    <dbReference type="NCBI Taxonomy" id="1418016"/>
    <lineage>
        <taxon>Eukaryota</taxon>
        <taxon>Viridiplantae</taxon>
        <taxon>Chlorophyta</taxon>
        <taxon>core chlorophytes</taxon>
        <taxon>Trebouxiophyceae</taxon>
        <taxon>Chlorellales</taxon>
        <taxon>Chlorellaceae</taxon>
        <taxon>Pseudochloris</taxon>
    </lineage>
</organism>
<dbReference type="GO" id="GO:0009898">
    <property type="term" value="C:cytoplasmic side of plasma membrane"/>
    <property type="evidence" value="ECO:0007669"/>
    <property type="project" value="TreeGrafter"/>
</dbReference>
<keyword evidence="4" id="KW-0547">Nucleotide-binding</keyword>
<dbReference type="EMBL" id="KM462886">
    <property type="protein sequence ID" value="AIT95490.1"/>
    <property type="molecule type" value="Genomic_DNA"/>
</dbReference>
<dbReference type="SUPFAM" id="SSF52540">
    <property type="entry name" value="P-loop containing nucleoside triphosphate hydrolases"/>
    <property type="match status" value="1"/>
</dbReference>
<comment type="function">
    <text evidence="1">ATPase required for the correct placement of the division site.</text>
</comment>
<keyword evidence="6" id="KW-0131">Cell cycle</keyword>
<dbReference type="GO" id="GO:0016887">
    <property type="term" value="F:ATP hydrolysis activity"/>
    <property type="evidence" value="ECO:0007669"/>
    <property type="project" value="InterPro"/>
</dbReference>
<dbReference type="InterPro" id="IPR027417">
    <property type="entry name" value="P-loop_NTPase"/>
</dbReference>
<keyword evidence="6" id="KW-0717">Septation</keyword>
<evidence type="ECO:0000256" key="1">
    <source>
        <dbReference type="ARBA" id="ARBA00002662"/>
    </source>
</evidence>
<protein>
    <recommendedName>
        <fullName evidence="3">Putative septum site-determining protein MinD</fullName>
    </recommendedName>
</protein>
<proteinExistence type="inferred from homology"/>
<dbReference type="AlphaFoldDB" id="A0A097KQP5"/>
<evidence type="ECO:0000256" key="5">
    <source>
        <dbReference type="ARBA" id="ARBA00022840"/>
    </source>
</evidence>
<geneLocation type="chloroplast" evidence="8"/>